<reference evidence="3" key="2">
    <citation type="submission" date="2023-08" db="EMBL/GenBank/DDBJ databases">
        <title>WGS of pathogenic bacterial species, Los Angeles County Public Health Laboratories.</title>
        <authorList>
            <person name="Garrigues J.M."/>
            <person name="Green N.M."/>
        </authorList>
    </citation>
    <scope>NUCLEOTIDE SEQUENCE</scope>
    <source>
        <strain evidence="3">LACPHL-BACT-2023-00068</strain>
    </source>
</reference>
<protein>
    <submittedName>
        <fullName evidence="2">Uncharacterized protein</fullName>
    </submittedName>
</protein>
<dbReference type="EMBL" id="JAVDNV010000007">
    <property type="protein sequence ID" value="MDQ2309692.1"/>
    <property type="molecule type" value="Genomic_DNA"/>
</dbReference>
<keyword evidence="4" id="KW-1185">Reference proteome</keyword>
<dbReference type="PATRIC" id="fig|61647.15.peg.4617"/>
<dbReference type="Proteomes" id="UP000036196">
    <property type="component" value="Unassembled WGS sequence"/>
</dbReference>
<evidence type="ECO:0000313" key="4">
    <source>
        <dbReference type="Proteomes" id="UP000036196"/>
    </source>
</evidence>
<gene>
    <name evidence="2" type="ORF">ABW06_06960</name>
    <name evidence="3" type="ORF">RBJ30_11380</name>
</gene>
<name>A0A0J5L445_PLUGE</name>
<evidence type="ECO:0000313" key="3">
    <source>
        <dbReference type="EMBL" id="MDQ2309692.1"/>
    </source>
</evidence>
<dbReference type="EMBL" id="LDZF01000006">
    <property type="protein sequence ID" value="KMK14586.1"/>
    <property type="molecule type" value="Genomic_DNA"/>
</dbReference>
<evidence type="ECO:0000313" key="2">
    <source>
        <dbReference type="EMBL" id="KMK14586.1"/>
    </source>
</evidence>
<keyword evidence="1" id="KW-0175">Coiled coil</keyword>
<organism evidence="2 4">
    <name type="scientific">Pluralibacter gergoviae</name>
    <name type="common">Enterobacter gergoviae</name>
    <dbReference type="NCBI Taxonomy" id="61647"/>
    <lineage>
        <taxon>Bacteria</taxon>
        <taxon>Pseudomonadati</taxon>
        <taxon>Pseudomonadota</taxon>
        <taxon>Gammaproteobacteria</taxon>
        <taxon>Enterobacterales</taxon>
        <taxon>Enterobacteriaceae</taxon>
        <taxon>Pluralibacter</taxon>
    </lineage>
</organism>
<comment type="caution">
    <text evidence="2">The sequence shown here is derived from an EMBL/GenBank/DDBJ whole genome shotgun (WGS) entry which is preliminary data.</text>
</comment>
<dbReference type="AlphaFoldDB" id="A0A0J5L445"/>
<dbReference type="GeneID" id="99707501"/>
<feature type="coiled-coil region" evidence="1">
    <location>
        <begin position="77"/>
        <end position="111"/>
    </location>
</feature>
<dbReference type="Proteomes" id="UP001236270">
    <property type="component" value="Unassembled WGS sequence"/>
</dbReference>
<evidence type="ECO:0000256" key="1">
    <source>
        <dbReference type="SAM" id="Coils"/>
    </source>
</evidence>
<sequence>MTNEQSGVKKTQARAEQALRELMLSGERISQYAVEKRAGLANGTLNYNCPEYRQVREAIRSLKKTCQGTAPVDEQGIEQQIKLKEKYRRQRNELREEIKKMMAENVELLHNLILLQQYVRELERNTGREKGDVIPFSGGVRD</sequence>
<accession>A0A0J5L445</accession>
<dbReference type="RefSeq" id="WP_017384060.1">
    <property type="nucleotide sequence ID" value="NZ_CP020388.1"/>
</dbReference>
<reference evidence="2 4" key="1">
    <citation type="submission" date="2015-05" db="EMBL/GenBank/DDBJ databases">
        <title>Genome sequences of Pluralibacter gergoviae.</title>
        <authorList>
            <person name="Greninger A.L."/>
            <person name="Miller S."/>
        </authorList>
    </citation>
    <scope>NUCLEOTIDE SEQUENCE [LARGE SCALE GENOMIC DNA]</scope>
    <source>
        <strain evidence="2 4">JS81F13</strain>
    </source>
</reference>
<proteinExistence type="predicted"/>